<keyword evidence="2" id="KW-1185">Reference proteome</keyword>
<dbReference type="AlphaFoldDB" id="A0A318GXV3"/>
<proteinExistence type="predicted"/>
<gene>
    <name evidence="1" type="ORF">C7444_1125</name>
</gene>
<dbReference type="EMBL" id="QJJS01000012">
    <property type="protein sequence ID" value="PXW94690.1"/>
    <property type="molecule type" value="Genomic_DNA"/>
</dbReference>
<evidence type="ECO:0000313" key="1">
    <source>
        <dbReference type="EMBL" id="PXW94690.1"/>
    </source>
</evidence>
<comment type="caution">
    <text evidence="1">The sequence shown here is derived from an EMBL/GenBank/DDBJ whole genome shotgun (WGS) entry which is preliminary data.</text>
</comment>
<dbReference type="Proteomes" id="UP000247811">
    <property type="component" value="Unassembled WGS sequence"/>
</dbReference>
<evidence type="ECO:0000313" key="2">
    <source>
        <dbReference type="Proteomes" id="UP000247811"/>
    </source>
</evidence>
<organism evidence="1 2">
    <name type="scientific">Sphaerotilus hippei</name>
    <dbReference type="NCBI Taxonomy" id="744406"/>
    <lineage>
        <taxon>Bacteria</taxon>
        <taxon>Pseudomonadati</taxon>
        <taxon>Pseudomonadota</taxon>
        <taxon>Betaproteobacteria</taxon>
        <taxon>Burkholderiales</taxon>
        <taxon>Sphaerotilaceae</taxon>
        <taxon>Sphaerotilus</taxon>
    </lineage>
</organism>
<name>A0A318GXV3_9BURK</name>
<reference evidence="1 2" key="1">
    <citation type="submission" date="2018-05" db="EMBL/GenBank/DDBJ databases">
        <title>Genomic Encyclopedia of Type Strains, Phase IV (KMG-IV): sequencing the most valuable type-strain genomes for metagenomic binning, comparative biology and taxonomic classification.</title>
        <authorList>
            <person name="Goeker M."/>
        </authorList>
    </citation>
    <scope>NUCLEOTIDE SEQUENCE [LARGE SCALE GENOMIC DNA]</scope>
    <source>
        <strain evidence="1 2">DSM 566</strain>
    </source>
</reference>
<accession>A0A318GXV3</accession>
<dbReference type="RefSeq" id="WP_110401303.1">
    <property type="nucleotide sequence ID" value="NZ_QJJS01000012.1"/>
</dbReference>
<protein>
    <submittedName>
        <fullName evidence="1">Uncharacterized protein</fullName>
    </submittedName>
</protein>
<sequence>MPHLLIPHASAASDAGAAALATLKLPVLERLLGQLVAGERSGDDEYTLSLPHEQVLARHHGWQGEDGRWPFAAWRARQDGLEVDDEGWGLVTPCHWLVGSDQISLVDPGALALQADESRTLMDTLRPSFEAEGWQLHWGAPLRWYARHPVLRQLRTASLDRAIGRNLDLWLRGQDPDARRLRRLQVEAQMLWHEHPVNDRREARRALTVNSFWLSGCGAPQPAAEVGLQVDDTLHGPLVAGDWAAWCAAWQALDDGPIRTLLAACERGEPVSLTLSGERVAQRLDRPDDRWMARQVRQWRARWQPPSARALLADL</sequence>
<dbReference type="OrthoDB" id="5295974at2"/>